<dbReference type="Pfam" id="PF11708">
    <property type="entry name" value="Slu7"/>
    <property type="match status" value="1"/>
</dbReference>
<protein>
    <recommendedName>
        <fullName evidence="7">Pre-mRNA-splicing factor SLU7</fullName>
    </recommendedName>
</protein>
<keyword evidence="12" id="KW-1185">Reference proteome</keyword>
<dbReference type="GO" id="GO:0000398">
    <property type="term" value="P:mRNA splicing, via spliceosome"/>
    <property type="evidence" value="ECO:0007669"/>
    <property type="project" value="UniProtKB-UniRule"/>
</dbReference>
<dbReference type="InterPro" id="IPR039974">
    <property type="entry name" value="Splicing_factor_SLU7"/>
</dbReference>
<evidence type="ECO:0000256" key="8">
    <source>
        <dbReference type="SAM" id="Coils"/>
    </source>
</evidence>
<keyword evidence="4 7" id="KW-0747">Spliceosome</keyword>
<evidence type="ECO:0000256" key="7">
    <source>
        <dbReference type="RuleBase" id="RU367071"/>
    </source>
</evidence>
<dbReference type="PANTHER" id="PTHR12942:SF2">
    <property type="entry name" value="PRE-MRNA-SPLICING FACTOR SLU7"/>
    <property type="match status" value="1"/>
</dbReference>
<evidence type="ECO:0000256" key="6">
    <source>
        <dbReference type="ARBA" id="ARBA00023242"/>
    </source>
</evidence>
<organism evidence="11 12">
    <name type="scientific">Candida maltosa (strain Xu316)</name>
    <name type="common">Yeast</name>
    <dbReference type="NCBI Taxonomy" id="1245528"/>
    <lineage>
        <taxon>Eukaryota</taxon>
        <taxon>Fungi</taxon>
        <taxon>Dikarya</taxon>
        <taxon>Ascomycota</taxon>
        <taxon>Saccharomycotina</taxon>
        <taxon>Pichiomycetes</taxon>
        <taxon>Debaryomycetaceae</taxon>
        <taxon>Candida/Lodderomyces clade</taxon>
        <taxon>Candida</taxon>
    </lineage>
</organism>
<dbReference type="GO" id="GO:0005681">
    <property type="term" value="C:spliceosomal complex"/>
    <property type="evidence" value="ECO:0007669"/>
    <property type="project" value="UniProtKB-UniRule"/>
</dbReference>
<accession>M3J0S4</accession>
<evidence type="ECO:0000256" key="3">
    <source>
        <dbReference type="ARBA" id="ARBA00022664"/>
    </source>
</evidence>
<dbReference type="eggNOG" id="KOG2560">
    <property type="taxonomic scope" value="Eukaryota"/>
</dbReference>
<evidence type="ECO:0000256" key="5">
    <source>
        <dbReference type="ARBA" id="ARBA00023187"/>
    </source>
</evidence>
<reference evidence="11 12" key="1">
    <citation type="submission" date="2013-02" db="EMBL/GenBank/DDBJ databases">
        <title>Genome sequence of Candida maltosa Xu316, a potential industrial strain for xylitol and ethanol production.</title>
        <authorList>
            <person name="Yu J."/>
            <person name="Wang Q."/>
            <person name="Geng X."/>
            <person name="Bao W."/>
            <person name="He P."/>
            <person name="Cai J."/>
        </authorList>
    </citation>
    <scope>NUCLEOTIDE SEQUENCE [LARGE SCALE GENOMIC DNA]</scope>
    <source>
        <strain evidence="12">Xu316</strain>
    </source>
</reference>
<dbReference type="EMBL" id="AOGT01002462">
    <property type="protein sequence ID" value="EMG45443.1"/>
    <property type="molecule type" value="Genomic_DNA"/>
</dbReference>
<evidence type="ECO:0000256" key="4">
    <source>
        <dbReference type="ARBA" id="ARBA00022728"/>
    </source>
</evidence>
<dbReference type="OMA" id="PTLMMMK"/>
<comment type="subcellular location">
    <subcellularLocation>
        <location evidence="1 7">Nucleus</location>
    </subcellularLocation>
</comment>
<evidence type="ECO:0000256" key="9">
    <source>
        <dbReference type="SAM" id="MobiDB-lite"/>
    </source>
</evidence>
<name>M3J0S4_CANMX</name>
<gene>
    <name evidence="11" type="ORF">G210_4364</name>
</gene>
<feature type="coiled-coil region" evidence="8">
    <location>
        <begin position="259"/>
        <end position="286"/>
    </location>
</feature>
<comment type="subunit">
    <text evidence="7">Associated with the spliceosome.</text>
</comment>
<proteinExistence type="inferred from homology"/>
<dbReference type="HOGENOM" id="CLU_019317_3_0_1"/>
<comment type="caution">
    <text evidence="11">The sequence shown here is derived from an EMBL/GenBank/DDBJ whole genome shotgun (WGS) entry which is preliminary data.</text>
</comment>
<dbReference type="GO" id="GO:0030628">
    <property type="term" value="F:pre-mRNA 3'-splice site binding"/>
    <property type="evidence" value="ECO:0007669"/>
    <property type="project" value="UniProtKB-UniRule"/>
</dbReference>
<evidence type="ECO:0000259" key="10">
    <source>
        <dbReference type="Pfam" id="PF11708"/>
    </source>
</evidence>
<feature type="region of interest" description="Disordered" evidence="9">
    <location>
        <begin position="26"/>
        <end position="53"/>
    </location>
</feature>
<dbReference type="PANTHER" id="PTHR12942">
    <property type="entry name" value="STEP II SPLICING FACTOR SLU7"/>
    <property type="match status" value="1"/>
</dbReference>
<dbReference type="AlphaFoldDB" id="M3J0S4"/>
<dbReference type="STRING" id="1245528.M3J0S4"/>
<keyword evidence="6 7" id="KW-0539">Nucleus</keyword>
<dbReference type="InterPro" id="IPR021715">
    <property type="entry name" value="Slu7_dom"/>
</dbReference>
<keyword evidence="5 7" id="KW-0508">mRNA splicing</keyword>
<evidence type="ECO:0000313" key="11">
    <source>
        <dbReference type="EMBL" id="EMG45443.1"/>
    </source>
</evidence>
<evidence type="ECO:0000256" key="1">
    <source>
        <dbReference type="ARBA" id="ARBA00004123"/>
    </source>
</evidence>
<keyword evidence="3 7" id="KW-0507">mRNA processing</keyword>
<evidence type="ECO:0000313" key="12">
    <source>
        <dbReference type="Proteomes" id="UP000011777"/>
    </source>
</evidence>
<dbReference type="OrthoDB" id="249612at2759"/>
<feature type="domain" description="Pre-mRNA-splicing factor SLU7" evidence="10">
    <location>
        <begin position="76"/>
        <end position="280"/>
    </location>
</feature>
<comment type="similarity">
    <text evidence="2 7">Belongs to the SLU7 family.</text>
</comment>
<dbReference type="Proteomes" id="UP000011777">
    <property type="component" value="Unassembled WGS sequence"/>
</dbReference>
<sequence length="332" mass="39045">MPRREKSDKELNPYIPKYIISKPWYQTDESKDEGEVTDQLSHQRKTGEIVDHSIAKAGTGIKDEFEGTIRRTTDEDYDTKRDRWYGYSTEEWLDRIKNWKQKEDPTTQTNNDDSDDTDYELELIELGLERKDLNKNIKEDPMEKMLRDRQDIPAYIHNITSNPNNKLRIDYDPKSRLAIDMAKGFLNDRSQFVKKLSGEATELEQLQKIALKLDSEHDQERKAARMKEQFFGDNEEFKNQVPEADLSLSLEASPTLMMLKAKQLQKEKAKEKKNQLTQKYLSTLDKNGLKKSRYPEDQLNLNHKYIYGSYYENGKWGYKCCKVLDKDSPCTL</sequence>
<keyword evidence="8" id="KW-0175">Coiled coil</keyword>
<evidence type="ECO:0000256" key="2">
    <source>
        <dbReference type="ARBA" id="ARBA00007203"/>
    </source>
</evidence>
<comment type="function">
    <text evidence="7">Involved in pre-mRNA splicing.</text>
</comment>